<reference evidence="2 3" key="1">
    <citation type="journal article" date="2019" name="Sci. Rep.">
        <title>Comparative genomics of chytrid fungi reveal insights into the obligate biotrophic and pathogenic lifestyle of Synchytrium endobioticum.</title>
        <authorList>
            <person name="van de Vossenberg B.T.L.H."/>
            <person name="Warris S."/>
            <person name="Nguyen H.D.T."/>
            <person name="van Gent-Pelzer M.P.E."/>
            <person name="Joly D.L."/>
            <person name="van de Geest H.C."/>
            <person name="Bonants P.J.M."/>
            <person name="Smith D.S."/>
            <person name="Levesque C.A."/>
            <person name="van der Lee T.A.J."/>
        </authorList>
    </citation>
    <scope>NUCLEOTIDE SEQUENCE [LARGE SCALE GENOMIC DNA]</scope>
    <source>
        <strain evidence="2 3">CBS 675.73</strain>
    </source>
</reference>
<protein>
    <submittedName>
        <fullName evidence="2">Uncharacterized protein</fullName>
    </submittedName>
</protein>
<feature type="region of interest" description="Disordered" evidence="1">
    <location>
        <begin position="332"/>
        <end position="425"/>
    </location>
</feature>
<name>A0A507FHE3_9FUNG</name>
<dbReference type="CDD" id="cd06464">
    <property type="entry name" value="ACD_sHsps-like"/>
    <property type="match status" value="1"/>
</dbReference>
<sequence length="482" mass="54001">MFCSSLARVAAATAGSVTVLGFQSIHANHRRTISCNVEPSQQPRPQQPQKKATISTLKNYSSPAFQGTPVAATLLMHQAVKLFEKQFDGLLEMSPVFVLPEDMPAPESYSKGASGDYDEEDDPTAVHKQFSYSESGGFFGGWASECAVKVPVFEKLDDQEEARLGNAGIRKRPVGSLIMKGKCSYGCAVVQLMYMQVQKLDGSVVWEQDEEDDEAFTTMKRAMSSVFDELGFKSAFHALQQLENEQDTDSVQEPDMDIHETDFSYVVQADLPGVKKVSAIYQSPSRTGSSPWMEYANTYTFEHRLKGVHVVERNTGSFRRSVELADNIIEDEVEASMENGPGMTTLEDDDEDEEGDEEEEEEDEDNDDEEEDEGEQMVLLEDELEDEQLDDDDQDGDDEDAPILIVMEDDDDDDEGDADEGEKSRPSCVCYANLVVKRVEQDDHQEFSHDGQTGSNRVKVVYMQDKRRKSTLVRLRSCSFFI</sequence>
<accession>A0A507FHE3</accession>
<dbReference type="STRING" id="246404.A0A507FHE3"/>
<dbReference type="AlphaFoldDB" id="A0A507FHE3"/>
<comment type="caution">
    <text evidence="2">The sequence shown here is derived from an EMBL/GenBank/DDBJ whole genome shotgun (WGS) entry which is preliminary data.</text>
</comment>
<gene>
    <name evidence="2" type="ORF">CcCBS67573_g04027</name>
</gene>
<evidence type="ECO:0000313" key="3">
    <source>
        <dbReference type="Proteomes" id="UP000320333"/>
    </source>
</evidence>
<organism evidence="2 3">
    <name type="scientific">Chytriomyces confervae</name>
    <dbReference type="NCBI Taxonomy" id="246404"/>
    <lineage>
        <taxon>Eukaryota</taxon>
        <taxon>Fungi</taxon>
        <taxon>Fungi incertae sedis</taxon>
        <taxon>Chytridiomycota</taxon>
        <taxon>Chytridiomycota incertae sedis</taxon>
        <taxon>Chytridiomycetes</taxon>
        <taxon>Chytridiales</taxon>
        <taxon>Chytriomycetaceae</taxon>
        <taxon>Chytriomyces</taxon>
    </lineage>
</organism>
<dbReference type="EMBL" id="QEAP01000112">
    <property type="protein sequence ID" value="TPX74716.1"/>
    <property type="molecule type" value="Genomic_DNA"/>
</dbReference>
<dbReference type="InterPro" id="IPR008978">
    <property type="entry name" value="HSP20-like_chaperone"/>
</dbReference>
<dbReference type="OrthoDB" id="2114258at2759"/>
<dbReference type="SUPFAM" id="SSF49764">
    <property type="entry name" value="HSP20-like chaperones"/>
    <property type="match status" value="1"/>
</dbReference>
<keyword evidence="3" id="KW-1185">Reference proteome</keyword>
<evidence type="ECO:0000313" key="2">
    <source>
        <dbReference type="EMBL" id="TPX74716.1"/>
    </source>
</evidence>
<feature type="compositionally biased region" description="Acidic residues" evidence="1">
    <location>
        <begin position="346"/>
        <end position="420"/>
    </location>
</feature>
<dbReference type="Gene3D" id="2.60.40.790">
    <property type="match status" value="1"/>
</dbReference>
<dbReference type="Proteomes" id="UP000320333">
    <property type="component" value="Unassembled WGS sequence"/>
</dbReference>
<evidence type="ECO:0000256" key="1">
    <source>
        <dbReference type="SAM" id="MobiDB-lite"/>
    </source>
</evidence>
<proteinExistence type="predicted"/>